<dbReference type="AlphaFoldDB" id="A0AAD7E188"/>
<feature type="compositionally biased region" description="Gly residues" evidence="1">
    <location>
        <begin position="1"/>
        <end position="14"/>
    </location>
</feature>
<name>A0AAD7E188_MYCRO</name>
<keyword evidence="3" id="KW-1185">Reference proteome</keyword>
<protein>
    <recommendedName>
        <fullName evidence="4">Retrotransposon gag domain-containing protein</fullName>
    </recommendedName>
</protein>
<dbReference type="Proteomes" id="UP001221757">
    <property type="component" value="Unassembled WGS sequence"/>
</dbReference>
<comment type="caution">
    <text evidence="2">The sequence shown here is derived from an EMBL/GenBank/DDBJ whole genome shotgun (WGS) entry which is preliminary data.</text>
</comment>
<organism evidence="2 3">
    <name type="scientific">Mycena rosella</name>
    <name type="common">Pink bonnet</name>
    <name type="synonym">Agaricus rosellus</name>
    <dbReference type="NCBI Taxonomy" id="1033263"/>
    <lineage>
        <taxon>Eukaryota</taxon>
        <taxon>Fungi</taxon>
        <taxon>Dikarya</taxon>
        <taxon>Basidiomycota</taxon>
        <taxon>Agaricomycotina</taxon>
        <taxon>Agaricomycetes</taxon>
        <taxon>Agaricomycetidae</taxon>
        <taxon>Agaricales</taxon>
        <taxon>Marasmiineae</taxon>
        <taxon>Mycenaceae</taxon>
        <taxon>Mycena</taxon>
    </lineage>
</organism>
<dbReference type="EMBL" id="JARKIE010000012">
    <property type="protein sequence ID" value="KAJ7703611.1"/>
    <property type="molecule type" value="Genomic_DNA"/>
</dbReference>
<gene>
    <name evidence="2" type="ORF">B0H17DRAFT_922013</name>
</gene>
<proteinExistence type="predicted"/>
<sequence>MGGRGGSSAGGGGDVDSRAAEGASGPYVEEWQVNHKLNLSSVPSWDREGTTAISYLAKMSKLAKLGEKMRRSLGNIAANLFTGNTNAWWCSLTDTDQLYFRQDWPTMLFAIREQFLTEAWRRDRSREYEEMRFRQGRGNEHETPLKYLQRRISHYQAHSFGDNADRPDAVARILHNQPVEWGTILNERTCLSIFVLQREVSHNADALINLHELQRQVKVLEAASRSGGAPGRFFNKSKNAVAHVAEAEEAEEDSGLRSICNDSDSEDHVVAEAQAANNHRGSRPKPAKKYRDWPKGGMVDEFHFARRDDVKSPQKPEGKSYICTNGNHYARGCPWYGEWCDMREAHPLWLDVSQEVIDCNNEGFSVMMAAMKSQSVSVLSSEPLKKQVHVMDALQTGALEAHVSPYGDVSTAARRVLETRLRRLDEGKAGLKGTSKQAAGV</sequence>
<accession>A0AAD7E188</accession>
<evidence type="ECO:0000313" key="2">
    <source>
        <dbReference type="EMBL" id="KAJ7703611.1"/>
    </source>
</evidence>
<reference evidence="2" key="1">
    <citation type="submission" date="2023-03" db="EMBL/GenBank/DDBJ databases">
        <title>Massive genome expansion in bonnet fungi (Mycena s.s.) driven by repeated elements and novel gene families across ecological guilds.</title>
        <authorList>
            <consortium name="Lawrence Berkeley National Laboratory"/>
            <person name="Harder C.B."/>
            <person name="Miyauchi S."/>
            <person name="Viragh M."/>
            <person name="Kuo A."/>
            <person name="Thoen E."/>
            <person name="Andreopoulos B."/>
            <person name="Lu D."/>
            <person name="Skrede I."/>
            <person name="Drula E."/>
            <person name="Henrissat B."/>
            <person name="Morin E."/>
            <person name="Kohler A."/>
            <person name="Barry K."/>
            <person name="LaButti K."/>
            <person name="Morin E."/>
            <person name="Salamov A."/>
            <person name="Lipzen A."/>
            <person name="Mereny Z."/>
            <person name="Hegedus B."/>
            <person name="Baldrian P."/>
            <person name="Stursova M."/>
            <person name="Weitz H."/>
            <person name="Taylor A."/>
            <person name="Grigoriev I.V."/>
            <person name="Nagy L.G."/>
            <person name="Martin F."/>
            <person name="Kauserud H."/>
        </authorList>
    </citation>
    <scope>NUCLEOTIDE SEQUENCE</scope>
    <source>
        <strain evidence="2">CBHHK067</strain>
    </source>
</reference>
<evidence type="ECO:0000256" key="1">
    <source>
        <dbReference type="SAM" id="MobiDB-lite"/>
    </source>
</evidence>
<feature type="region of interest" description="Disordered" evidence="1">
    <location>
        <begin position="1"/>
        <end position="21"/>
    </location>
</feature>
<evidence type="ECO:0000313" key="3">
    <source>
        <dbReference type="Proteomes" id="UP001221757"/>
    </source>
</evidence>
<evidence type="ECO:0008006" key="4">
    <source>
        <dbReference type="Google" id="ProtNLM"/>
    </source>
</evidence>